<evidence type="ECO:0000256" key="3">
    <source>
        <dbReference type="ARBA" id="ARBA00020978"/>
    </source>
</evidence>
<evidence type="ECO:0000256" key="8">
    <source>
        <dbReference type="SAM" id="MobiDB-lite"/>
    </source>
</evidence>
<dbReference type="Pfam" id="PF08700">
    <property type="entry name" value="VPS51_Exo84_N"/>
    <property type="match status" value="1"/>
</dbReference>
<evidence type="ECO:0000256" key="5">
    <source>
        <dbReference type="ARBA" id="ARBA00022927"/>
    </source>
</evidence>
<sequence length="1129" mass="118736">MVTAYRTSSSNGGSGRGIGISEAQRNAEALFESQTVVEIREVETKTKVDIEDKKKQLRLLVGNSYRDLISSADTILDMTTCCNRVVTNLKQIQGGLGEFKANVSQGEQGKKQTSTSSEERLALYSLGGRVKYLVDTPEIIWGCLDAREFLAAARRLLRASHVHAALMAGPQRSLVDQRFPLIAHLWLNAEKFREQILEVAGQWLRFEAVLPPAEVATTLAAVAFLQDLNTTQVLESFLDARRAWVVSVLEAAAEQGPVPEQDLSTTLATVSAQVQETICTVGEVFLSGLERQPLLPQAAADDGLAGAELLYGPVPGGQPGQSDANAWQIRSSEMAARLTALPAADAAAACGRWLERTSAEARPALGRLLHGCTDAAALSGCEESLHAAIIVWRHDTPTEEAITDVLSPTSRTPHSARSDAFSPFAAVQLDAGANTGAVPQTWEAVCEWVLGQRVDLWDAIFEPVFLQRAKELVEESFNGIVAALEPPLSSSLAAAKQAEAAPAGAFQSSTWPEDAPSFAPSTPTRTAQRKRLRLGSASDETDQAAAKAAGQGTGADSAASHSWRQHVRELQTVMDGGLKEALSGALLLLKKPAKEKQRSGWEQWSNRTSGVGRAARAPTGRAAVLEPHIQQACAAAAAAVASMLDGRLGALPSAADGQTGAAFVEQALLLGRLSASFGSRNTFLPVVLGPPEEWRSALSDTTAKSGALQQRAGNSSAAPAAQRLETLQLEFGSVALKAHSIWAKWAASALGRQLAASMEQDPALTSHIPLRNWVDTVVKHEDELGGPAEEMRFPLPAAPSPAAQGALLAACREVARAGGHAVAEPALALLAWELGDAVLAAFRDVLRLGSPLDRAISEKGVLQLLFDLRFLRNSLAGGRPAAADAAPASYARPARSGAPSTAALSQRKRAFSDVESALQERLDPIDWATYEPYLWANEAALRPRTAILFGPITRLARPDGTSSASAPPPLGRGAPAGEANVMAAAPQASRFAYLPISTPSLGGAGARRPGASPAGTPTFAGMEKHLGDYSFSGLSTRGEEGSLAEQAAQSAAASTFEALQSKITSQSQRLGVFGSMLGDKAAEVTAMAQQSFGDISLPSALTSALGNTGTDRSAAGLLSTFRGSFHTAS</sequence>
<keyword evidence="7" id="KW-0472">Membrane</keyword>
<proteinExistence type="inferred from homology"/>
<dbReference type="Proteomes" id="UP001491310">
    <property type="component" value="Unassembled WGS sequence"/>
</dbReference>
<protein>
    <recommendedName>
        <fullName evidence="3">Conserved oligomeric Golgi complex subunit 1</fullName>
    </recommendedName>
</protein>
<comment type="similarity">
    <text evidence="2">Belongs to the COG1 family.</text>
</comment>
<feature type="compositionally biased region" description="Low complexity" evidence="8">
    <location>
        <begin position="543"/>
        <end position="556"/>
    </location>
</feature>
<evidence type="ECO:0000256" key="4">
    <source>
        <dbReference type="ARBA" id="ARBA00022448"/>
    </source>
</evidence>
<gene>
    <name evidence="9" type="ORF">WJX75_000946</name>
</gene>
<comment type="caution">
    <text evidence="9">The sequence shown here is derived from an EMBL/GenBank/DDBJ whole genome shotgun (WGS) entry which is preliminary data.</text>
</comment>
<evidence type="ECO:0000313" key="9">
    <source>
        <dbReference type="EMBL" id="KAK9916288.1"/>
    </source>
</evidence>
<dbReference type="InterPro" id="IPR033370">
    <property type="entry name" value="COG1"/>
</dbReference>
<keyword evidence="4" id="KW-0813">Transport</keyword>
<dbReference type="PANTHER" id="PTHR31658:SF0">
    <property type="entry name" value="CONSERVED OLIGOMERIC GOLGI COMPLEX SUBUNIT 1"/>
    <property type="match status" value="1"/>
</dbReference>
<name>A0ABR2YWM0_9CHLO</name>
<comment type="subcellular location">
    <subcellularLocation>
        <location evidence="1">Golgi apparatus membrane</location>
        <topology evidence="1">Peripheral membrane protein</topology>
    </subcellularLocation>
</comment>
<keyword evidence="6" id="KW-0333">Golgi apparatus</keyword>
<feature type="region of interest" description="Disordered" evidence="8">
    <location>
        <begin position="504"/>
        <end position="562"/>
    </location>
</feature>
<reference evidence="9 10" key="1">
    <citation type="journal article" date="2024" name="Nat. Commun.">
        <title>Phylogenomics reveals the evolutionary origins of lichenization in chlorophyte algae.</title>
        <authorList>
            <person name="Puginier C."/>
            <person name="Libourel C."/>
            <person name="Otte J."/>
            <person name="Skaloud P."/>
            <person name="Haon M."/>
            <person name="Grisel S."/>
            <person name="Petersen M."/>
            <person name="Berrin J.G."/>
            <person name="Delaux P.M."/>
            <person name="Dal Grande F."/>
            <person name="Keller J."/>
        </authorList>
    </citation>
    <scope>NUCLEOTIDE SEQUENCE [LARGE SCALE GENOMIC DNA]</scope>
    <source>
        <strain evidence="9 10">SAG 216-7</strain>
    </source>
</reference>
<dbReference type="EMBL" id="JALJOT010000003">
    <property type="protein sequence ID" value="KAK9916288.1"/>
    <property type="molecule type" value="Genomic_DNA"/>
</dbReference>
<dbReference type="PANTHER" id="PTHR31658">
    <property type="entry name" value="CONSERVED OLIGOMERIC GOLGI COMPLEX SUBUNIT 1"/>
    <property type="match status" value="1"/>
</dbReference>
<evidence type="ECO:0000256" key="7">
    <source>
        <dbReference type="ARBA" id="ARBA00023136"/>
    </source>
</evidence>
<evidence type="ECO:0000256" key="2">
    <source>
        <dbReference type="ARBA" id="ARBA00006653"/>
    </source>
</evidence>
<keyword evidence="5" id="KW-0653">Protein transport</keyword>
<evidence type="ECO:0000313" key="10">
    <source>
        <dbReference type="Proteomes" id="UP001491310"/>
    </source>
</evidence>
<keyword evidence="10" id="KW-1185">Reference proteome</keyword>
<evidence type="ECO:0000256" key="6">
    <source>
        <dbReference type="ARBA" id="ARBA00023034"/>
    </source>
</evidence>
<accession>A0ABR2YWM0</accession>
<organism evidence="9 10">
    <name type="scientific">Coccomyxa subellipsoidea</name>
    <dbReference type="NCBI Taxonomy" id="248742"/>
    <lineage>
        <taxon>Eukaryota</taxon>
        <taxon>Viridiplantae</taxon>
        <taxon>Chlorophyta</taxon>
        <taxon>core chlorophytes</taxon>
        <taxon>Trebouxiophyceae</taxon>
        <taxon>Trebouxiophyceae incertae sedis</taxon>
        <taxon>Coccomyxaceae</taxon>
        <taxon>Coccomyxa</taxon>
    </lineage>
</organism>
<evidence type="ECO:0000256" key="1">
    <source>
        <dbReference type="ARBA" id="ARBA00004395"/>
    </source>
</evidence>